<dbReference type="GO" id="GO:0005783">
    <property type="term" value="C:endoplasmic reticulum"/>
    <property type="evidence" value="ECO:0007669"/>
    <property type="project" value="TreeGrafter"/>
</dbReference>
<comment type="similarity">
    <text evidence="3">Belongs to the methylthiotransferase family. CDKAL1 subfamily.</text>
</comment>
<evidence type="ECO:0000256" key="6">
    <source>
        <dbReference type="ARBA" id="ARBA00022485"/>
    </source>
</evidence>
<sequence>MEDIEDLLIGSGGGVPPGFRLPLNSIGVIPRKNKNKSNLNASKSDSEYMAGQLSSFGYALTDIPEDADLWLINTCTVKSPSQSAMDTLLTKGKRAKKPLVVAGCVPQGSRNLKELEGVSIVGVQQIDRVVEVVEETLKGHEVRLLSRKTLPALDLPKVRKNKFVEILPINVGCLGACTYCKTKHARGHLGSYTVDSLVGRVRTVIADGVKEIWLSSEDTGAYGRDIGVNLPTLLNAIVAELPTDASAMLRIGMTNPPFILEHLKEIAEVLCHPCVYSFLHVPVQSGSDSVLSAMNREYTVSEFRTVVDTLTELVPGMQIATDIIVDSQKYFSFSWIVLEENDTHFLGLSGETDYDFAQTVSLVAEYKFPQVHISQFYPRPGTPAARMKKVPSNIVKKRSRELTSVFEAFTPYNGMEGRVERIWITEIATDGIHLVGHTKAYVQVLVVAPESMLGASAIVKITSVGRWSVFGEVIQTLNQMDGKTVSAEKLPGKEKCSPCSDPCETCACSKESEPCDCGPESCGGQNALEESAIPQNDMLLGDRNRRNLIGWFLRKRKNQMHRKLENGIAVGSMKKQEWTGGNSSMRSIVDRALVGGMLVSLLTVVALLIHLSFRTISSK</sequence>
<dbReference type="InterPro" id="IPR020612">
    <property type="entry name" value="Methylthiotransferase_CS"/>
</dbReference>
<evidence type="ECO:0000256" key="7">
    <source>
        <dbReference type="ARBA" id="ARBA00022679"/>
    </source>
</evidence>
<evidence type="ECO:0000256" key="15">
    <source>
        <dbReference type="SAM" id="Phobius"/>
    </source>
</evidence>
<keyword evidence="15" id="KW-0812">Transmembrane</keyword>
<feature type="transmembrane region" description="Helical" evidence="15">
    <location>
        <begin position="592"/>
        <end position="613"/>
    </location>
</feature>
<dbReference type="PROSITE" id="PS51918">
    <property type="entry name" value="RADICAL_SAM"/>
    <property type="match status" value="1"/>
</dbReference>
<keyword evidence="15" id="KW-1133">Transmembrane helix</keyword>
<dbReference type="EMBL" id="JAAGAX010000012">
    <property type="protein sequence ID" value="KAF2297348.1"/>
    <property type="molecule type" value="Genomic_DNA"/>
</dbReference>
<dbReference type="PROSITE" id="PS51449">
    <property type="entry name" value="MTTASE_N"/>
    <property type="match status" value="1"/>
</dbReference>
<evidence type="ECO:0000256" key="10">
    <source>
        <dbReference type="ARBA" id="ARBA00022723"/>
    </source>
</evidence>
<dbReference type="Pfam" id="PF00919">
    <property type="entry name" value="UPF0004"/>
    <property type="match status" value="1"/>
</dbReference>
<reference evidence="19 20" key="1">
    <citation type="journal article" date="2020" name="Mol. Plant">
        <title>The Chromosome-Based Rubber Tree Genome Provides New Insights into Spurge Genome Evolution and Rubber Biosynthesis.</title>
        <authorList>
            <person name="Liu J."/>
            <person name="Shi C."/>
            <person name="Shi C.C."/>
            <person name="Li W."/>
            <person name="Zhang Q.J."/>
            <person name="Zhang Y."/>
            <person name="Li K."/>
            <person name="Lu H.F."/>
            <person name="Shi C."/>
            <person name="Zhu S.T."/>
            <person name="Xiao Z.Y."/>
            <person name="Nan H."/>
            <person name="Yue Y."/>
            <person name="Zhu X.G."/>
            <person name="Wu Y."/>
            <person name="Hong X.N."/>
            <person name="Fan G.Y."/>
            <person name="Tong Y."/>
            <person name="Zhang D."/>
            <person name="Mao C.L."/>
            <person name="Liu Y.L."/>
            <person name="Hao S.J."/>
            <person name="Liu W.Q."/>
            <person name="Lv M.Q."/>
            <person name="Zhang H.B."/>
            <person name="Liu Y."/>
            <person name="Hu-Tang G.R."/>
            <person name="Wang J.P."/>
            <person name="Wang J.H."/>
            <person name="Sun Y.H."/>
            <person name="Ni S.B."/>
            <person name="Chen W.B."/>
            <person name="Zhang X.C."/>
            <person name="Jiao Y.N."/>
            <person name="Eichler E.E."/>
            <person name="Li G.H."/>
            <person name="Liu X."/>
            <person name="Gao L.Z."/>
        </authorList>
    </citation>
    <scope>NUCLEOTIDE SEQUENCE [LARGE SCALE GENOMIC DNA]</scope>
    <source>
        <strain evidence="20">cv. GT1</strain>
        <tissue evidence="19">Leaf</tissue>
    </source>
</reference>
<evidence type="ECO:0000256" key="5">
    <source>
        <dbReference type="ARBA" id="ARBA00018810"/>
    </source>
</evidence>
<dbReference type="AlphaFoldDB" id="A0A6A6LAN0"/>
<dbReference type="InterPro" id="IPR006638">
    <property type="entry name" value="Elp3/MiaA/NifB-like_rSAM"/>
</dbReference>
<comment type="caution">
    <text evidence="19">The sequence shown here is derived from an EMBL/GenBank/DDBJ whole genome shotgun (WGS) entry which is preliminary data.</text>
</comment>
<evidence type="ECO:0000256" key="4">
    <source>
        <dbReference type="ARBA" id="ARBA00013273"/>
    </source>
</evidence>
<protein>
    <recommendedName>
        <fullName evidence="5">Threonylcarbamoyladenosine tRNA methylthiotransferase</fullName>
        <ecNumber evidence="4">2.8.4.5</ecNumber>
    </recommendedName>
    <alternativeName>
        <fullName evidence="13">tRNA-t(6)A37 methylthiotransferase</fullName>
    </alternativeName>
</protein>
<evidence type="ECO:0000313" key="20">
    <source>
        <dbReference type="Proteomes" id="UP000467840"/>
    </source>
</evidence>
<dbReference type="PANTHER" id="PTHR11918">
    <property type="entry name" value="RADICAL SAM PROTEINS"/>
    <property type="match status" value="1"/>
</dbReference>
<dbReference type="PROSITE" id="PS01278">
    <property type="entry name" value="MTTASE_RADICAL"/>
    <property type="match status" value="1"/>
</dbReference>
<keyword evidence="6" id="KW-0004">4Fe-4S</keyword>
<evidence type="ECO:0000256" key="13">
    <source>
        <dbReference type="ARBA" id="ARBA00031213"/>
    </source>
</evidence>
<dbReference type="PROSITE" id="PS50926">
    <property type="entry name" value="TRAM"/>
    <property type="match status" value="1"/>
</dbReference>
<keyword evidence="20" id="KW-1185">Reference proteome</keyword>
<evidence type="ECO:0000313" key="19">
    <source>
        <dbReference type="EMBL" id="KAF2297348.1"/>
    </source>
</evidence>
<dbReference type="Gene3D" id="3.40.50.12160">
    <property type="entry name" value="Methylthiotransferase, N-terminal domain"/>
    <property type="match status" value="1"/>
</dbReference>
<dbReference type="InterPro" id="IPR002792">
    <property type="entry name" value="TRAM_dom"/>
</dbReference>
<evidence type="ECO:0000256" key="1">
    <source>
        <dbReference type="ARBA" id="ARBA00001966"/>
    </source>
</evidence>
<dbReference type="NCBIfam" id="TIGR01578">
    <property type="entry name" value="MiaB-like-B"/>
    <property type="match status" value="1"/>
</dbReference>
<gene>
    <name evidence="19" type="ORF">GH714_021791</name>
</gene>
<dbReference type="InterPro" id="IPR038135">
    <property type="entry name" value="Methylthiotransferase_N_sf"/>
</dbReference>
<keyword evidence="15" id="KW-0472">Membrane</keyword>
<feature type="domain" description="TRAM" evidence="16">
    <location>
        <begin position="413"/>
        <end position="475"/>
    </location>
</feature>
<accession>A0A6A6LAN0</accession>
<organism evidence="19 20">
    <name type="scientific">Hevea brasiliensis</name>
    <name type="common">Para rubber tree</name>
    <name type="synonym">Siphonia brasiliensis</name>
    <dbReference type="NCBI Taxonomy" id="3981"/>
    <lineage>
        <taxon>Eukaryota</taxon>
        <taxon>Viridiplantae</taxon>
        <taxon>Streptophyta</taxon>
        <taxon>Embryophyta</taxon>
        <taxon>Tracheophyta</taxon>
        <taxon>Spermatophyta</taxon>
        <taxon>Magnoliopsida</taxon>
        <taxon>eudicotyledons</taxon>
        <taxon>Gunneridae</taxon>
        <taxon>Pentapetalae</taxon>
        <taxon>rosids</taxon>
        <taxon>fabids</taxon>
        <taxon>Malpighiales</taxon>
        <taxon>Euphorbiaceae</taxon>
        <taxon>Crotonoideae</taxon>
        <taxon>Micrandreae</taxon>
        <taxon>Hevea</taxon>
    </lineage>
</organism>
<evidence type="ECO:0000259" key="16">
    <source>
        <dbReference type="PROSITE" id="PS50926"/>
    </source>
</evidence>
<evidence type="ECO:0000256" key="12">
    <source>
        <dbReference type="ARBA" id="ARBA00023014"/>
    </source>
</evidence>
<dbReference type="SFLD" id="SFLDG01082">
    <property type="entry name" value="B12-binding_domain_containing"/>
    <property type="match status" value="1"/>
</dbReference>
<comment type="cofactor">
    <cofactor evidence="1">
        <name>[4Fe-4S] cluster</name>
        <dbReference type="ChEBI" id="CHEBI:49883"/>
    </cofactor>
</comment>
<evidence type="ECO:0000259" key="18">
    <source>
        <dbReference type="PROSITE" id="PS51918"/>
    </source>
</evidence>
<evidence type="ECO:0000259" key="17">
    <source>
        <dbReference type="PROSITE" id="PS51449"/>
    </source>
</evidence>
<evidence type="ECO:0000256" key="2">
    <source>
        <dbReference type="ARBA" id="ARBA00002399"/>
    </source>
</evidence>
<keyword evidence="9" id="KW-0819">tRNA processing</keyword>
<dbReference type="Gene3D" id="3.80.30.20">
    <property type="entry name" value="tm_1862 like domain"/>
    <property type="match status" value="1"/>
</dbReference>
<evidence type="ECO:0000256" key="9">
    <source>
        <dbReference type="ARBA" id="ARBA00022694"/>
    </source>
</evidence>
<dbReference type="SFLD" id="SFLDS00029">
    <property type="entry name" value="Radical_SAM"/>
    <property type="match status" value="1"/>
</dbReference>
<feature type="domain" description="MTTase N-terminal" evidence="17">
    <location>
        <begin position="30"/>
        <end position="138"/>
    </location>
</feature>
<evidence type="ECO:0000256" key="11">
    <source>
        <dbReference type="ARBA" id="ARBA00023004"/>
    </source>
</evidence>
<dbReference type="GO" id="GO:0046872">
    <property type="term" value="F:metal ion binding"/>
    <property type="evidence" value="ECO:0007669"/>
    <property type="project" value="UniProtKB-KW"/>
</dbReference>
<dbReference type="InterPro" id="IPR013848">
    <property type="entry name" value="Methylthiotransferase_N"/>
</dbReference>
<dbReference type="FunFam" id="3.80.30.20:FF:000002">
    <property type="entry name" value="threonylcarbamoyladenosine tRNA methylthiotransferase isoform X2"/>
    <property type="match status" value="1"/>
</dbReference>
<dbReference type="Proteomes" id="UP000467840">
    <property type="component" value="Chromosome 18"/>
</dbReference>
<dbReference type="InterPro" id="IPR006466">
    <property type="entry name" value="MiaB-like_arc_euk"/>
</dbReference>
<proteinExistence type="inferred from homology"/>
<keyword evidence="10" id="KW-0479">Metal-binding</keyword>
<evidence type="ECO:0000256" key="14">
    <source>
        <dbReference type="ARBA" id="ARBA00051661"/>
    </source>
</evidence>
<dbReference type="InterPro" id="IPR023404">
    <property type="entry name" value="rSAM_horseshoe"/>
</dbReference>
<dbReference type="SUPFAM" id="SSF102114">
    <property type="entry name" value="Radical SAM enzymes"/>
    <property type="match status" value="1"/>
</dbReference>
<keyword evidence="12" id="KW-0411">Iron-sulfur</keyword>
<dbReference type="Gene3D" id="3.30.750.200">
    <property type="match status" value="1"/>
</dbReference>
<dbReference type="InterPro" id="IPR007197">
    <property type="entry name" value="rSAM"/>
</dbReference>
<dbReference type="Pfam" id="PF04055">
    <property type="entry name" value="Radical_SAM"/>
    <property type="match status" value="1"/>
</dbReference>
<dbReference type="InterPro" id="IPR058240">
    <property type="entry name" value="rSAM_sf"/>
</dbReference>
<evidence type="ECO:0000256" key="3">
    <source>
        <dbReference type="ARBA" id="ARBA00008616"/>
    </source>
</evidence>
<dbReference type="PANTHER" id="PTHR11918:SF45">
    <property type="entry name" value="THREONYLCARBAMOYLADENOSINE TRNA METHYLTHIOTRANSFERASE"/>
    <property type="match status" value="1"/>
</dbReference>
<dbReference type="GO" id="GO:0051539">
    <property type="term" value="F:4 iron, 4 sulfur cluster binding"/>
    <property type="evidence" value="ECO:0007669"/>
    <property type="project" value="UniProtKB-KW"/>
</dbReference>
<dbReference type="SMART" id="SM00729">
    <property type="entry name" value="Elp3"/>
    <property type="match status" value="1"/>
</dbReference>
<evidence type="ECO:0000256" key="8">
    <source>
        <dbReference type="ARBA" id="ARBA00022691"/>
    </source>
</evidence>
<dbReference type="EC" id="2.8.4.5" evidence="4"/>
<keyword evidence="8" id="KW-0949">S-adenosyl-L-methionine</keyword>
<feature type="domain" description="Radical SAM core" evidence="18">
    <location>
        <begin position="159"/>
        <end position="413"/>
    </location>
</feature>
<dbReference type="GO" id="GO:0035598">
    <property type="term" value="F:tRNA (N(6)-L-threonylcarbamoyladenosine(37)-C(2))-methylthiotransferase activity"/>
    <property type="evidence" value="ECO:0007669"/>
    <property type="project" value="UniProtKB-EC"/>
</dbReference>
<dbReference type="FunFam" id="3.40.50.12160:FF:000009">
    <property type="entry name" value="threonylcarbamoyladenosine tRNA methylthiotransferase"/>
    <property type="match status" value="1"/>
</dbReference>
<comment type="catalytic activity">
    <reaction evidence="14">
        <text>N(6)-L-threonylcarbamoyladenosine(37) in tRNA + (sulfur carrier)-SH + AH2 + 2 S-adenosyl-L-methionine = 2-methylsulfanyl-N(6)-L-threonylcarbamoyladenosine(37) in tRNA + (sulfur carrier)-H + 5'-deoxyadenosine + L-methionine + A + S-adenosyl-L-homocysteine + 2 H(+)</text>
        <dbReference type="Rhea" id="RHEA:37075"/>
        <dbReference type="Rhea" id="RHEA-COMP:10163"/>
        <dbReference type="Rhea" id="RHEA-COMP:11092"/>
        <dbReference type="Rhea" id="RHEA-COMP:14737"/>
        <dbReference type="Rhea" id="RHEA-COMP:14739"/>
        <dbReference type="ChEBI" id="CHEBI:13193"/>
        <dbReference type="ChEBI" id="CHEBI:15378"/>
        <dbReference type="ChEBI" id="CHEBI:17319"/>
        <dbReference type="ChEBI" id="CHEBI:17499"/>
        <dbReference type="ChEBI" id="CHEBI:29917"/>
        <dbReference type="ChEBI" id="CHEBI:57844"/>
        <dbReference type="ChEBI" id="CHEBI:57856"/>
        <dbReference type="ChEBI" id="CHEBI:59789"/>
        <dbReference type="ChEBI" id="CHEBI:64428"/>
        <dbReference type="ChEBI" id="CHEBI:74418"/>
        <dbReference type="ChEBI" id="CHEBI:74420"/>
        <dbReference type="EC" id="2.8.4.5"/>
    </reaction>
</comment>
<name>A0A6A6LAN0_HEVBR</name>
<keyword evidence="7" id="KW-0808">Transferase</keyword>
<keyword evidence="11" id="KW-0408">Iron</keyword>
<comment type="function">
    <text evidence="2">Catalyzes the methylthiolation of N6-threonylcarbamoyladenosine (t(6)A), leading to the formation of 2-methylthio-N6-threonylcarbamoyladenosine (ms(2)t(6)A) at position 37 in tRNAs that read codons beginning with adenine.</text>
</comment>